<evidence type="ECO:0000256" key="5">
    <source>
        <dbReference type="ARBA" id="ARBA00022927"/>
    </source>
</evidence>
<keyword evidence="6 9" id="KW-1133">Transmembrane helix</keyword>
<dbReference type="EMBL" id="JXTI01000099">
    <property type="protein sequence ID" value="KWX12798.1"/>
    <property type="molecule type" value="Genomic_DNA"/>
</dbReference>
<keyword evidence="5 9" id="KW-0653">Protein transport</keyword>
<dbReference type="PANTHER" id="PTHR14083">
    <property type="entry name" value="YIP1 INTERACTING FACTOR HOMOLOG YIF1 PROTEIN"/>
    <property type="match status" value="1"/>
</dbReference>
<accession>A0A132NS19</accession>
<dbReference type="InterPro" id="IPR005578">
    <property type="entry name" value="Yif1_fam"/>
</dbReference>
<feature type="transmembrane region" description="Helical" evidence="9">
    <location>
        <begin position="129"/>
        <end position="150"/>
    </location>
</feature>
<dbReference type="Pfam" id="PF03878">
    <property type="entry name" value="YIF1"/>
    <property type="match status" value="1"/>
</dbReference>
<keyword evidence="2 9" id="KW-0813">Transport</keyword>
<comment type="similarity">
    <text evidence="1 9">Belongs to the YIF1 family.</text>
</comment>
<evidence type="ECO:0000256" key="8">
    <source>
        <dbReference type="ARBA" id="ARBA00023136"/>
    </source>
</evidence>
<dbReference type="AlphaFoldDB" id="A0A132NS19"/>
<keyword evidence="7 9" id="KW-0333">Golgi apparatus</keyword>
<comment type="subcellular location">
    <subcellularLocation>
        <location evidence="9">Endoplasmic reticulum membrane</location>
        <topology evidence="9">Multi-pass membrane protein</topology>
    </subcellularLocation>
    <subcellularLocation>
        <location evidence="9">Golgi apparatus membrane</location>
        <topology evidence="9">Multi-pass membrane protein</topology>
    </subcellularLocation>
</comment>
<dbReference type="GO" id="GO:0015031">
    <property type="term" value="P:protein transport"/>
    <property type="evidence" value="ECO:0007669"/>
    <property type="project" value="UniProtKB-KW"/>
</dbReference>
<evidence type="ECO:0000256" key="1">
    <source>
        <dbReference type="ARBA" id="ARBA00009727"/>
    </source>
</evidence>
<dbReference type="GO" id="GO:0005789">
    <property type="term" value="C:endoplasmic reticulum membrane"/>
    <property type="evidence" value="ECO:0007669"/>
    <property type="project" value="UniProtKB-SubCell"/>
</dbReference>
<evidence type="ECO:0000256" key="2">
    <source>
        <dbReference type="ARBA" id="ARBA00022448"/>
    </source>
</evidence>
<sequence length="243" mass="26931">MDGRFISVNPILGKKLSRTMDLFNPAQLAKLGGAALPQTAPAIKFAQEQQGVLERSLRPYFDITTSTFLKRLGLLVFPYIRFTERSADLPLDLYMPLMGHAAYGVIMAFKEILSTGGFKAALFTRNVILAAMIVGLEALVVISISSSISLKVPKLELIALSCYKVFVSVLVSFVSIFSKILYYVALVWLGVSLGVHLAFYGIGCIKATQSELYLSRRQISIQNWFVLLWAIMQPVLLFVLTIL</sequence>
<dbReference type="GO" id="GO:0005793">
    <property type="term" value="C:endoplasmic reticulum-Golgi intermediate compartment"/>
    <property type="evidence" value="ECO:0007669"/>
    <property type="project" value="UniProtKB-UniRule"/>
</dbReference>
<keyword evidence="4 9" id="KW-0256">Endoplasmic reticulum</keyword>
<dbReference type="GO" id="GO:0006888">
    <property type="term" value="P:endoplasmic reticulum to Golgi vesicle-mediated transport"/>
    <property type="evidence" value="ECO:0007669"/>
    <property type="project" value="UniProtKB-UniRule"/>
</dbReference>
<protein>
    <recommendedName>
        <fullName evidence="9">Protein YIF1</fullName>
    </recommendedName>
</protein>
<feature type="transmembrane region" description="Helical" evidence="9">
    <location>
        <begin position="224"/>
        <end position="242"/>
    </location>
</feature>
<keyword evidence="8 9" id="KW-0472">Membrane</keyword>
<dbReference type="VEuPathDB" id="GiardiaDB:QR46_3219"/>
<evidence type="ECO:0000313" key="10">
    <source>
        <dbReference type="EMBL" id="KWX12798.1"/>
    </source>
</evidence>
<evidence type="ECO:0000256" key="7">
    <source>
        <dbReference type="ARBA" id="ARBA00023034"/>
    </source>
</evidence>
<feature type="transmembrane region" description="Helical" evidence="9">
    <location>
        <begin position="180"/>
        <end position="203"/>
    </location>
</feature>
<evidence type="ECO:0000256" key="4">
    <source>
        <dbReference type="ARBA" id="ARBA00022824"/>
    </source>
</evidence>
<keyword evidence="3 9" id="KW-0812">Transmembrane</keyword>
<dbReference type="OrthoDB" id="337750at2759"/>
<evidence type="ECO:0000256" key="3">
    <source>
        <dbReference type="ARBA" id="ARBA00022692"/>
    </source>
</evidence>
<gene>
    <name evidence="10" type="ORF">QR46_3219</name>
</gene>
<proteinExistence type="inferred from homology"/>
<evidence type="ECO:0000256" key="9">
    <source>
        <dbReference type="RuleBase" id="RU368073"/>
    </source>
</evidence>
<dbReference type="GO" id="GO:0000139">
    <property type="term" value="C:Golgi membrane"/>
    <property type="evidence" value="ECO:0007669"/>
    <property type="project" value="UniProtKB-SubCell"/>
</dbReference>
<dbReference type="Proteomes" id="UP000070089">
    <property type="component" value="Unassembled WGS sequence"/>
</dbReference>
<organism evidence="10 11">
    <name type="scientific">Giardia duodenalis assemblage B</name>
    <dbReference type="NCBI Taxonomy" id="1394984"/>
    <lineage>
        <taxon>Eukaryota</taxon>
        <taxon>Metamonada</taxon>
        <taxon>Diplomonadida</taxon>
        <taxon>Hexamitidae</taxon>
        <taxon>Giardiinae</taxon>
        <taxon>Giardia</taxon>
    </lineage>
</organism>
<dbReference type="GO" id="GO:0030134">
    <property type="term" value="C:COPII-coated ER to Golgi transport vesicle"/>
    <property type="evidence" value="ECO:0007669"/>
    <property type="project" value="TreeGrafter"/>
</dbReference>
<name>A0A132NS19_GIAIN</name>
<evidence type="ECO:0000256" key="6">
    <source>
        <dbReference type="ARBA" id="ARBA00022989"/>
    </source>
</evidence>
<comment type="caution">
    <text evidence="10">The sequence shown here is derived from an EMBL/GenBank/DDBJ whole genome shotgun (WGS) entry which is preliminary data.</text>
</comment>
<evidence type="ECO:0000313" key="11">
    <source>
        <dbReference type="Proteomes" id="UP000070089"/>
    </source>
</evidence>
<feature type="transmembrane region" description="Helical" evidence="9">
    <location>
        <begin position="157"/>
        <end position="174"/>
    </location>
</feature>
<comment type="function">
    <text evidence="9">Has a role in transport between endoplasmic reticulum and Golgi.</text>
</comment>
<dbReference type="PANTHER" id="PTHR14083:SF0">
    <property type="entry name" value="YIP1D-INTERACTING FACTOR 1, ISOFORM C"/>
    <property type="match status" value="1"/>
</dbReference>
<reference evidence="10 11" key="1">
    <citation type="journal article" date="2015" name="Mol. Biochem. Parasitol.">
        <title>Identification of polymorphic genes for use in assemblage B genotyping assays through comparative genomics of multiple assemblage B Giardia duodenalis isolates.</title>
        <authorList>
            <person name="Wielinga C."/>
            <person name="Thompson R.C."/>
            <person name="Monis P."/>
            <person name="Ryan U."/>
        </authorList>
    </citation>
    <scope>NUCLEOTIDE SEQUENCE [LARGE SCALE GENOMIC DNA]</scope>
    <source>
        <strain evidence="10 11">BAH15c1</strain>
    </source>
</reference>